<dbReference type="AlphaFoldDB" id="A0ABD0LYN8"/>
<sequence>RHITARHQPAHHSPSLADMLPLFHGRRTRLELRQRHASFGHATWTPQRSSMDIHRWRP</sequence>
<dbReference type="EMBL" id="JACVVK020000016">
    <property type="protein sequence ID" value="KAK7504336.1"/>
    <property type="molecule type" value="Genomic_DNA"/>
</dbReference>
<accession>A0ABD0LYN8</accession>
<evidence type="ECO:0000313" key="1">
    <source>
        <dbReference type="EMBL" id="KAK7504336.1"/>
    </source>
</evidence>
<feature type="non-terminal residue" evidence="1">
    <location>
        <position position="58"/>
    </location>
</feature>
<evidence type="ECO:0008006" key="3">
    <source>
        <dbReference type="Google" id="ProtNLM"/>
    </source>
</evidence>
<organism evidence="1 2">
    <name type="scientific">Batillaria attramentaria</name>
    <dbReference type="NCBI Taxonomy" id="370345"/>
    <lineage>
        <taxon>Eukaryota</taxon>
        <taxon>Metazoa</taxon>
        <taxon>Spiralia</taxon>
        <taxon>Lophotrochozoa</taxon>
        <taxon>Mollusca</taxon>
        <taxon>Gastropoda</taxon>
        <taxon>Caenogastropoda</taxon>
        <taxon>Sorbeoconcha</taxon>
        <taxon>Cerithioidea</taxon>
        <taxon>Batillariidae</taxon>
        <taxon>Batillaria</taxon>
    </lineage>
</organism>
<evidence type="ECO:0000313" key="2">
    <source>
        <dbReference type="Proteomes" id="UP001519460"/>
    </source>
</evidence>
<protein>
    <recommendedName>
        <fullName evidence="3">Actin</fullName>
    </recommendedName>
</protein>
<name>A0ABD0LYN8_9CAEN</name>
<gene>
    <name evidence="1" type="ORF">BaRGS_00004640</name>
</gene>
<dbReference type="Proteomes" id="UP001519460">
    <property type="component" value="Unassembled WGS sequence"/>
</dbReference>
<feature type="non-terminal residue" evidence="1">
    <location>
        <position position="1"/>
    </location>
</feature>
<proteinExistence type="predicted"/>
<comment type="caution">
    <text evidence="1">The sequence shown here is derived from an EMBL/GenBank/DDBJ whole genome shotgun (WGS) entry which is preliminary data.</text>
</comment>
<keyword evidence="2" id="KW-1185">Reference proteome</keyword>
<reference evidence="1 2" key="1">
    <citation type="journal article" date="2023" name="Sci. Data">
        <title>Genome assembly of the Korean intertidal mud-creeper Batillaria attramentaria.</title>
        <authorList>
            <person name="Patra A.K."/>
            <person name="Ho P.T."/>
            <person name="Jun S."/>
            <person name="Lee S.J."/>
            <person name="Kim Y."/>
            <person name="Won Y.J."/>
        </authorList>
    </citation>
    <scope>NUCLEOTIDE SEQUENCE [LARGE SCALE GENOMIC DNA]</scope>
    <source>
        <strain evidence="1">Wonlab-2016</strain>
    </source>
</reference>